<gene>
    <name evidence="2" type="ORF">ACJMK2_028438</name>
</gene>
<evidence type="ECO:0000313" key="2">
    <source>
        <dbReference type="EMBL" id="KAL3882063.1"/>
    </source>
</evidence>
<accession>A0ABD3X9E1</accession>
<dbReference type="Proteomes" id="UP001634394">
    <property type="component" value="Unassembled WGS sequence"/>
</dbReference>
<dbReference type="EMBL" id="JBJQND010000003">
    <property type="protein sequence ID" value="KAL3882063.1"/>
    <property type="molecule type" value="Genomic_DNA"/>
</dbReference>
<protein>
    <submittedName>
        <fullName evidence="2">Uncharacterized protein</fullName>
    </submittedName>
</protein>
<name>A0ABD3X9E1_SINWO</name>
<feature type="compositionally biased region" description="Polar residues" evidence="1">
    <location>
        <begin position="192"/>
        <end position="204"/>
    </location>
</feature>
<reference evidence="2 3" key="1">
    <citation type="submission" date="2024-11" db="EMBL/GenBank/DDBJ databases">
        <title>Chromosome-level genome assembly of the freshwater bivalve Anodonta woodiana.</title>
        <authorList>
            <person name="Chen X."/>
        </authorList>
    </citation>
    <scope>NUCLEOTIDE SEQUENCE [LARGE SCALE GENOMIC DNA]</scope>
    <source>
        <strain evidence="2">MN2024</strain>
        <tissue evidence="2">Gills</tissue>
    </source>
</reference>
<feature type="region of interest" description="Disordered" evidence="1">
    <location>
        <begin position="167"/>
        <end position="217"/>
    </location>
</feature>
<comment type="caution">
    <text evidence="2">The sequence shown here is derived from an EMBL/GenBank/DDBJ whole genome shotgun (WGS) entry which is preliminary data.</text>
</comment>
<feature type="non-terminal residue" evidence="2">
    <location>
        <position position="241"/>
    </location>
</feature>
<evidence type="ECO:0000313" key="3">
    <source>
        <dbReference type="Proteomes" id="UP001634394"/>
    </source>
</evidence>
<sequence length="241" mass="26811">VHGGKDWRLYNRSFWPSDGKSNVDSEKWYLNFSQDHPCFSNGTTILAIPFGTEPLPPRSHIPQNDNRYHYECVRLTTFSHYRGSGFGIRLAQAGFVFDPSRNMVICPWDGSDVSSEIARNEHGMSCGFLRHEFYRINIPLHEAPSPPLPAALGFDMAAIVTFSPATEEQIDRIQSQRETDSTEMASREESSQNDGSGLGQSSKGVNAADIGPTGSTEQKEGYLLSFNADLNVMISQENDID</sequence>
<feature type="non-terminal residue" evidence="2">
    <location>
        <position position="1"/>
    </location>
</feature>
<dbReference type="SUPFAM" id="SSF57924">
    <property type="entry name" value="Inhibitor of apoptosis (IAP) repeat"/>
    <property type="match status" value="1"/>
</dbReference>
<proteinExistence type="predicted"/>
<keyword evidence="3" id="KW-1185">Reference proteome</keyword>
<feature type="compositionally biased region" description="Basic and acidic residues" evidence="1">
    <location>
        <begin position="169"/>
        <end position="190"/>
    </location>
</feature>
<dbReference type="AlphaFoldDB" id="A0ABD3X9E1"/>
<evidence type="ECO:0000256" key="1">
    <source>
        <dbReference type="SAM" id="MobiDB-lite"/>
    </source>
</evidence>
<organism evidence="2 3">
    <name type="scientific">Sinanodonta woodiana</name>
    <name type="common">Chinese pond mussel</name>
    <name type="synonym">Anodonta woodiana</name>
    <dbReference type="NCBI Taxonomy" id="1069815"/>
    <lineage>
        <taxon>Eukaryota</taxon>
        <taxon>Metazoa</taxon>
        <taxon>Spiralia</taxon>
        <taxon>Lophotrochozoa</taxon>
        <taxon>Mollusca</taxon>
        <taxon>Bivalvia</taxon>
        <taxon>Autobranchia</taxon>
        <taxon>Heteroconchia</taxon>
        <taxon>Palaeoheterodonta</taxon>
        <taxon>Unionida</taxon>
        <taxon>Unionoidea</taxon>
        <taxon>Unionidae</taxon>
        <taxon>Unioninae</taxon>
        <taxon>Sinanodonta</taxon>
    </lineage>
</organism>